<dbReference type="EMBL" id="ANIZ01001169">
    <property type="protein sequence ID" value="ETI48942.1"/>
    <property type="molecule type" value="Genomic_DNA"/>
</dbReference>
<sequence>MHNFYLITGDTGSTTEGLAEACSAFQRKIEKSKKGNHQYGWLLRTDPFKLYASQKLLLAAPYRVANNGGRPVDNERMSRNIHFKTLNGNTPALWSLEKQIL</sequence>
<dbReference type="Proteomes" id="UP000018721">
    <property type="component" value="Unassembled WGS sequence"/>
</dbReference>
<organism evidence="1 2">
    <name type="scientific">Phytophthora nicotianae P1569</name>
    <dbReference type="NCBI Taxonomy" id="1317065"/>
    <lineage>
        <taxon>Eukaryota</taxon>
        <taxon>Sar</taxon>
        <taxon>Stramenopiles</taxon>
        <taxon>Oomycota</taxon>
        <taxon>Peronosporomycetes</taxon>
        <taxon>Peronosporales</taxon>
        <taxon>Peronosporaceae</taxon>
        <taxon>Phytophthora</taxon>
    </lineage>
</organism>
<evidence type="ECO:0000313" key="2">
    <source>
        <dbReference type="Proteomes" id="UP000018721"/>
    </source>
</evidence>
<keyword evidence="2" id="KW-1185">Reference proteome</keyword>
<dbReference type="AlphaFoldDB" id="V9FEV3"/>
<dbReference type="HOGENOM" id="CLU_2297211_0_0_1"/>
<reference evidence="1 2" key="1">
    <citation type="submission" date="2013-11" db="EMBL/GenBank/DDBJ databases">
        <title>The Genome Sequence of Phytophthora parasitica P1569.</title>
        <authorList>
            <consortium name="The Broad Institute Genomics Platform"/>
            <person name="Russ C."/>
            <person name="Tyler B."/>
            <person name="Panabieres F."/>
            <person name="Shan W."/>
            <person name="Tripathy S."/>
            <person name="Grunwald N."/>
            <person name="Machado M."/>
            <person name="Johnson C.S."/>
            <person name="Arredondo F."/>
            <person name="Hong C."/>
            <person name="Coffey M."/>
            <person name="Young S.K."/>
            <person name="Zeng Q."/>
            <person name="Gargeya S."/>
            <person name="Fitzgerald M."/>
            <person name="Abouelleil A."/>
            <person name="Alvarado L."/>
            <person name="Chapman S.B."/>
            <person name="Gainer-Dewar J."/>
            <person name="Goldberg J."/>
            <person name="Griggs A."/>
            <person name="Gujja S."/>
            <person name="Hansen M."/>
            <person name="Howarth C."/>
            <person name="Imamovic A."/>
            <person name="Ireland A."/>
            <person name="Larimer J."/>
            <person name="McCowan C."/>
            <person name="Murphy C."/>
            <person name="Pearson M."/>
            <person name="Poon T.W."/>
            <person name="Priest M."/>
            <person name="Roberts A."/>
            <person name="Saif S."/>
            <person name="Shea T."/>
            <person name="Sykes S."/>
            <person name="Wortman J."/>
            <person name="Nusbaum C."/>
            <person name="Birren B."/>
        </authorList>
    </citation>
    <scope>NUCLEOTIDE SEQUENCE [LARGE SCALE GENOMIC DNA]</scope>
    <source>
        <strain evidence="1 2">P1569</strain>
    </source>
</reference>
<protein>
    <submittedName>
        <fullName evidence="1">Uncharacterized protein</fullName>
    </submittedName>
</protein>
<name>V9FEV3_PHYNI</name>
<evidence type="ECO:0000313" key="1">
    <source>
        <dbReference type="EMBL" id="ETI48942.1"/>
    </source>
</evidence>
<gene>
    <name evidence="1" type="ORF">F443_07092</name>
</gene>
<accession>V9FEV3</accession>
<proteinExistence type="predicted"/>
<dbReference type="OrthoDB" id="145231at2759"/>
<comment type="caution">
    <text evidence="1">The sequence shown here is derived from an EMBL/GenBank/DDBJ whole genome shotgun (WGS) entry which is preliminary data.</text>
</comment>